<dbReference type="CDD" id="cd15565">
    <property type="entry name" value="PHD2_NSD"/>
    <property type="match status" value="1"/>
</dbReference>
<dbReference type="SMART" id="SM00249">
    <property type="entry name" value="PHD"/>
    <property type="match status" value="5"/>
</dbReference>
<dbReference type="InterPro" id="IPR000313">
    <property type="entry name" value="PWWP_dom"/>
</dbReference>
<feature type="compositionally biased region" description="Basic and acidic residues" evidence="18">
    <location>
        <begin position="1563"/>
        <end position="1575"/>
    </location>
</feature>
<reference evidence="25" key="1">
    <citation type="submission" date="2015-11" db="EMBL/GenBank/DDBJ databases">
        <title>De novo transcriptome assembly of four potential Pierce s Disease insect vectors from Arizona vineyards.</title>
        <authorList>
            <person name="Tassone E.E."/>
        </authorList>
    </citation>
    <scope>NUCLEOTIDE SEQUENCE</scope>
</reference>
<dbReference type="SUPFAM" id="SSF63748">
    <property type="entry name" value="Tudor/PWWP/MBT"/>
    <property type="match status" value="2"/>
</dbReference>
<dbReference type="FunFam" id="2.30.30.140:FF:000099">
    <property type="entry name" value="Histone-lysine N-methyltransferase"/>
    <property type="match status" value="1"/>
</dbReference>
<keyword evidence="7" id="KW-0949">S-adenosyl-L-methionine</keyword>
<evidence type="ECO:0000256" key="8">
    <source>
        <dbReference type="ARBA" id="ARBA00022723"/>
    </source>
</evidence>
<dbReference type="CDD" id="cd20144">
    <property type="entry name" value="PWWP_NSD_rpt1"/>
    <property type="match status" value="1"/>
</dbReference>
<dbReference type="InterPro" id="IPR055198">
    <property type="entry name" value="NSD_PHD"/>
</dbReference>
<evidence type="ECO:0000256" key="15">
    <source>
        <dbReference type="ARBA" id="ARBA00023242"/>
    </source>
</evidence>
<keyword evidence="13" id="KW-0805">Transcription regulation</keyword>
<feature type="compositionally biased region" description="Polar residues" evidence="18">
    <location>
        <begin position="1409"/>
        <end position="1419"/>
    </location>
</feature>
<feature type="domain" description="PWWP" evidence="22">
    <location>
        <begin position="139"/>
        <end position="207"/>
    </location>
</feature>
<evidence type="ECO:0000256" key="12">
    <source>
        <dbReference type="ARBA" id="ARBA00022853"/>
    </source>
</evidence>
<feature type="region of interest" description="Disordered" evidence="18">
    <location>
        <begin position="1"/>
        <end position="50"/>
    </location>
</feature>
<dbReference type="SMART" id="SM00508">
    <property type="entry name" value="PostSET"/>
    <property type="match status" value="1"/>
</dbReference>
<evidence type="ECO:0000259" key="20">
    <source>
        <dbReference type="PROSITE" id="PS50118"/>
    </source>
</evidence>
<dbReference type="Pfam" id="PF23004">
    <property type="entry name" value="PHDvar_NSD"/>
    <property type="match status" value="1"/>
</dbReference>
<evidence type="ECO:0000256" key="9">
    <source>
        <dbReference type="ARBA" id="ARBA00022737"/>
    </source>
</evidence>
<feature type="domain" description="SET" evidence="21">
    <location>
        <begin position="1069"/>
        <end position="1186"/>
    </location>
</feature>
<feature type="compositionally biased region" description="Basic and acidic residues" evidence="18">
    <location>
        <begin position="316"/>
        <end position="332"/>
    </location>
</feature>
<keyword evidence="4" id="KW-0597">Phosphoprotein</keyword>
<evidence type="ECO:0000256" key="4">
    <source>
        <dbReference type="ARBA" id="ARBA00022553"/>
    </source>
</evidence>
<feature type="domain" description="Post-SET" evidence="23">
    <location>
        <begin position="1193"/>
        <end position="1209"/>
    </location>
</feature>
<dbReference type="SMART" id="SM00317">
    <property type="entry name" value="SET"/>
    <property type="match status" value="1"/>
</dbReference>
<dbReference type="InterPro" id="IPR001214">
    <property type="entry name" value="SET_dom"/>
</dbReference>
<feature type="compositionally biased region" description="Polar residues" evidence="18">
    <location>
        <begin position="1332"/>
        <end position="1341"/>
    </location>
</feature>
<feature type="compositionally biased region" description="Basic residues" evidence="18">
    <location>
        <begin position="414"/>
        <end position="426"/>
    </location>
</feature>
<protein>
    <recommendedName>
        <fullName evidence="26">Histone-lysine N-methyltransferase</fullName>
    </recommendedName>
</protein>
<feature type="region of interest" description="Disordered" evidence="18">
    <location>
        <begin position="980"/>
        <end position="1000"/>
    </location>
</feature>
<comment type="subcellular location">
    <subcellularLocation>
        <location evidence="2">Chromosome</location>
    </subcellularLocation>
    <subcellularLocation>
        <location evidence="1">Nucleus</location>
    </subcellularLocation>
</comment>
<feature type="region of interest" description="Disordered" evidence="18">
    <location>
        <begin position="1588"/>
        <end position="1635"/>
    </location>
</feature>
<evidence type="ECO:0000259" key="21">
    <source>
        <dbReference type="PROSITE" id="PS50280"/>
    </source>
</evidence>
<dbReference type="SMART" id="SM00570">
    <property type="entry name" value="AWS"/>
    <property type="match status" value="1"/>
</dbReference>
<feature type="compositionally biased region" description="Basic and acidic residues" evidence="18">
    <location>
        <begin position="610"/>
        <end position="631"/>
    </location>
</feature>
<dbReference type="GO" id="GO:0005634">
    <property type="term" value="C:nucleus"/>
    <property type="evidence" value="ECO:0007669"/>
    <property type="project" value="UniProtKB-SubCell"/>
</dbReference>
<feature type="region of interest" description="Disordered" evidence="18">
    <location>
        <begin position="469"/>
        <end position="524"/>
    </location>
</feature>
<feature type="compositionally biased region" description="Basic and acidic residues" evidence="18">
    <location>
        <begin position="1593"/>
        <end position="1602"/>
    </location>
</feature>
<dbReference type="SMART" id="SM00293">
    <property type="entry name" value="PWWP"/>
    <property type="match status" value="2"/>
</dbReference>
<dbReference type="InterPro" id="IPR003616">
    <property type="entry name" value="Post-SET_dom"/>
</dbReference>
<dbReference type="CDD" id="cd15567">
    <property type="entry name" value="PHD4_NSD"/>
    <property type="match status" value="1"/>
</dbReference>
<dbReference type="InterPro" id="IPR009071">
    <property type="entry name" value="HMG_box_dom"/>
</dbReference>
<evidence type="ECO:0000256" key="2">
    <source>
        <dbReference type="ARBA" id="ARBA00004286"/>
    </source>
</evidence>
<keyword evidence="10 16" id="KW-0863">Zinc-finger</keyword>
<dbReference type="Pfam" id="PF00856">
    <property type="entry name" value="SET"/>
    <property type="match status" value="1"/>
</dbReference>
<dbReference type="InterPro" id="IPR050777">
    <property type="entry name" value="SET2_Histone-Lys_MeTrsfase"/>
</dbReference>
<dbReference type="PANTHER" id="PTHR22884">
    <property type="entry name" value="SET DOMAIN PROTEINS"/>
    <property type="match status" value="1"/>
</dbReference>
<gene>
    <name evidence="25" type="ORF">g.30801</name>
</gene>
<organism evidence="25">
    <name type="scientific">Graphocephala atropunctata</name>
    <dbReference type="NCBI Taxonomy" id="36148"/>
    <lineage>
        <taxon>Eukaryota</taxon>
        <taxon>Metazoa</taxon>
        <taxon>Ecdysozoa</taxon>
        <taxon>Arthropoda</taxon>
        <taxon>Hexapoda</taxon>
        <taxon>Insecta</taxon>
        <taxon>Pterygota</taxon>
        <taxon>Neoptera</taxon>
        <taxon>Paraneoptera</taxon>
        <taxon>Hemiptera</taxon>
        <taxon>Auchenorrhyncha</taxon>
        <taxon>Membracoidea</taxon>
        <taxon>Cicadellidae</taxon>
        <taxon>Cicadellinae</taxon>
        <taxon>Cicadellini</taxon>
        <taxon>Graphocephala</taxon>
    </lineage>
</organism>
<evidence type="ECO:0008006" key="26">
    <source>
        <dbReference type="Google" id="ProtNLM"/>
    </source>
</evidence>
<evidence type="ECO:0000259" key="22">
    <source>
        <dbReference type="PROSITE" id="PS50812"/>
    </source>
</evidence>
<dbReference type="GO" id="GO:0003677">
    <property type="term" value="F:DNA binding"/>
    <property type="evidence" value="ECO:0007669"/>
    <property type="project" value="UniProtKB-UniRule"/>
</dbReference>
<feature type="compositionally biased region" description="Low complexity" evidence="18">
    <location>
        <begin position="632"/>
        <end position="648"/>
    </location>
</feature>
<dbReference type="SUPFAM" id="SSF47095">
    <property type="entry name" value="HMG-box"/>
    <property type="match status" value="1"/>
</dbReference>
<dbReference type="GO" id="GO:0140938">
    <property type="term" value="F:histone H3 methyltransferase activity"/>
    <property type="evidence" value="ECO:0007669"/>
    <property type="project" value="UniProtKB-ARBA"/>
</dbReference>
<evidence type="ECO:0000256" key="14">
    <source>
        <dbReference type="ARBA" id="ARBA00023163"/>
    </source>
</evidence>
<dbReference type="EMBL" id="GEBQ01021670">
    <property type="protein sequence ID" value="JAT18307.1"/>
    <property type="molecule type" value="Transcribed_RNA"/>
</dbReference>
<dbReference type="InterPro" id="IPR041306">
    <property type="entry name" value="C5HCH"/>
</dbReference>
<dbReference type="GO" id="GO:0005694">
    <property type="term" value="C:chromosome"/>
    <property type="evidence" value="ECO:0007669"/>
    <property type="project" value="UniProtKB-SubCell"/>
</dbReference>
<dbReference type="Gene3D" id="1.10.30.10">
    <property type="entry name" value="High mobility group box domain"/>
    <property type="match status" value="1"/>
</dbReference>
<feature type="region of interest" description="Disordered" evidence="18">
    <location>
        <begin position="78"/>
        <end position="113"/>
    </location>
</feature>
<feature type="DNA-binding region" description="HMG box" evidence="17">
    <location>
        <begin position="424"/>
        <end position="492"/>
    </location>
</feature>
<dbReference type="Pfam" id="PF22908">
    <property type="entry name" value="PHD_NSD"/>
    <property type="match status" value="1"/>
</dbReference>
<dbReference type="PROSITE" id="PS51215">
    <property type="entry name" value="AWS"/>
    <property type="match status" value="1"/>
</dbReference>
<feature type="compositionally biased region" description="Low complexity" evidence="18">
    <location>
        <begin position="596"/>
        <end position="609"/>
    </location>
</feature>
<feature type="compositionally biased region" description="Basic and acidic residues" evidence="18">
    <location>
        <begin position="1433"/>
        <end position="1449"/>
    </location>
</feature>
<dbReference type="PROSITE" id="PS50016">
    <property type="entry name" value="ZF_PHD_2"/>
    <property type="match status" value="2"/>
</dbReference>
<feature type="compositionally biased region" description="Polar residues" evidence="18">
    <location>
        <begin position="1603"/>
        <end position="1618"/>
    </location>
</feature>
<feature type="region of interest" description="Disordered" evidence="18">
    <location>
        <begin position="1529"/>
        <end position="1575"/>
    </location>
</feature>
<name>A0A1B6L3P2_9HEMI</name>
<evidence type="ECO:0000256" key="17">
    <source>
        <dbReference type="PROSITE-ProRule" id="PRU00267"/>
    </source>
</evidence>
<evidence type="ECO:0000259" key="19">
    <source>
        <dbReference type="PROSITE" id="PS50016"/>
    </source>
</evidence>
<feature type="compositionally biased region" description="Low complexity" evidence="18">
    <location>
        <begin position="7"/>
        <end position="18"/>
    </location>
</feature>
<feature type="domain" description="PHD-type" evidence="19">
    <location>
        <begin position="1239"/>
        <end position="1286"/>
    </location>
</feature>
<accession>A0A1B6L3P2</accession>
<dbReference type="InterPro" id="IPR006560">
    <property type="entry name" value="AWS_dom"/>
</dbReference>
<keyword evidence="9" id="KW-0677">Repeat</keyword>
<dbReference type="InterPro" id="IPR046341">
    <property type="entry name" value="SET_dom_sf"/>
</dbReference>
<dbReference type="InterPro" id="IPR036910">
    <property type="entry name" value="HMG_box_dom_sf"/>
</dbReference>
<dbReference type="CDD" id="cd15566">
    <property type="entry name" value="PHD3_NSD"/>
    <property type="match status" value="1"/>
</dbReference>
<proteinExistence type="predicted"/>
<feature type="domain" description="HMG box" evidence="20">
    <location>
        <begin position="424"/>
        <end position="492"/>
    </location>
</feature>
<dbReference type="InterPro" id="IPR059153">
    <property type="entry name" value="NSD_PHD-1st"/>
</dbReference>
<dbReference type="Pfam" id="PF23011">
    <property type="entry name" value="PHD-1st_NSD"/>
    <property type="match status" value="2"/>
</dbReference>
<dbReference type="Pfam" id="PF17982">
    <property type="entry name" value="C5HCH"/>
    <property type="match status" value="1"/>
</dbReference>
<dbReference type="PROSITE" id="PS50868">
    <property type="entry name" value="POST_SET"/>
    <property type="match status" value="1"/>
</dbReference>
<dbReference type="PROSITE" id="PS50812">
    <property type="entry name" value="PWWP"/>
    <property type="match status" value="2"/>
</dbReference>
<keyword evidence="5" id="KW-0489">Methyltransferase</keyword>
<feature type="region of interest" description="Disordered" evidence="18">
    <location>
        <begin position="294"/>
        <end position="347"/>
    </location>
</feature>
<feature type="region of interest" description="Disordered" evidence="18">
    <location>
        <begin position="568"/>
        <end position="648"/>
    </location>
</feature>
<keyword evidence="17" id="KW-0238">DNA-binding</keyword>
<feature type="compositionally biased region" description="Acidic residues" evidence="18">
    <location>
        <begin position="486"/>
        <end position="506"/>
    </location>
</feature>
<dbReference type="InterPro" id="IPR019786">
    <property type="entry name" value="Zinc_finger_PHD-type_CS"/>
</dbReference>
<feature type="compositionally biased region" description="Low complexity" evidence="18">
    <location>
        <begin position="1361"/>
        <end position="1378"/>
    </location>
</feature>
<dbReference type="Gene3D" id="2.30.30.140">
    <property type="match status" value="2"/>
</dbReference>
<keyword evidence="6" id="KW-0808">Transferase</keyword>
<keyword evidence="12" id="KW-0156">Chromatin regulator</keyword>
<dbReference type="SUPFAM" id="SSF82199">
    <property type="entry name" value="SET domain"/>
    <property type="match status" value="1"/>
</dbReference>
<feature type="region of interest" description="Disordered" evidence="18">
    <location>
        <begin position="365"/>
        <end position="429"/>
    </location>
</feature>
<keyword evidence="11" id="KW-0862">Zinc</keyword>
<evidence type="ECO:0000256" key="6">
    <source>
        <dbReference type="ARBA" id="ARBA00022679"/>
    </source>
</evidence>
<dbReference type="CDD" id="cd15568">
    <property type="entry name" value="PHD5_NSD"/>
    <property type="match status" value="1"/>
</dbReference>
<evidence type="ECO:0000256" key="16">
    <source>
        <dbReference type="PROSITE-ProRule" id="PRU00146"/>
    </source>
</evidence>
<evidence type="ECO:0000256" key="5">
    <source>
        <dbReference type="ARBA" id="ARBA00022603"/>
    </source>
</evidence>
<evidence type="ECO:0000313" key="25">
    <source>
        <dbReference type="EMBL" id="JAT18307.1"/>
    </source>
</evidence>
<feature type="domain" description="AWS" evidence="24">
    <location>
        <begin position="1017"/>
        <end position="1067"/>
    </location>
</feature>
<evidence type="ECO:0000259" key="23">
    <source>
        <dbReference type="PROSITE" id="PS50868"/>
    </source>
</evidence>
<evidence type="ECO:0000256" key="11">
    <source>
        <dbReference type="ARBA" id="ARBA00022833"/>
    </source>
</evidence>
<dbReference type="GO" id="GO:0016279">
    <property type="term" value="F:protein-lysine N-methyltransferase activity"/>
    <property type="evidence" value="ECO:0007669"/>
    <property type="project" value="UniProtKB-ARBA"/>
</dbReference>
<evidence type="ECO:0000256" key="7">
    <source>
        <dbReference type="ARBA" id="ARBA00022691"/>
    </source>
</evidence>
<dbReference type="CDD" id="cd21991">
    <property type="entry name" value="HMG-box_NSD2"/>
    <property type="match status" value="1"/>
</dbReference>
<dbReference type="SUPFAM" id="SSF57903">
    <property type="entry name" value="FYVE/PHD zinc finger"/>
    <property type="match status" value="3"/>
</dbReference>
<dbReference type="InterPro" id="IPR013083">
    <property type="entry name" value="Znf_RING/FYVE/PHD"/>
</dbReference>
<evidence type="ECO:0000256" key="10">
    <source>
        <dbReference type="ARBA" id="ARBA00022771"/>
    </source>
</evidence>
<evidence type="ECO:0000256" key="13">
    <source>
        <dbReference type="ARBA" id="ARBA00023015"/>
    </source>
</evidence>
<feature type="domain" description="PHD-type" evidence="19">
    <location>
        <begin position="834"/>
        <end position="879"/>
    </location>
</feature>
<dbReference type="Pfam" id="PF17907">
    <property type="entry name" value="AWS"/>
    <property type="match status" value="1"/>
</dbReference>
<feature type="compositionally biased region" description="Polar residues" evidence="18">
    <location>
        <begin position="397"/>
        <end position="411"/>
    </location>
</feature>
<dbReference type="InterPro" id="IPR047443">
    <property type="entry name" value="HMG-box_NSD2"/>
</dbReference>
<feature type="domain" description="PWWP" evidence="22">
    <location>
        <begin position="884"/>
        <end position="946"/>
    </location>
</feature>
<evidence type="ECO:0000256" key="3">
    <source>
        <dbReference type="ARBA" id="ARBA00022454"/>
    </source>
</evidence>
<feature type="compositionally biased region" description="Basic and acidic residues" evidence="18">
    <location>
        <begin position="1532"/>
        <end position="1551"/>
    </location>
</feature>
<dbReference type="Pfam" id="PF00628">
    <property type="entry name" value="PHD"/>
    <property type="match status" value="1"/>
</dbReference>
<dbReference type="PROSITE" id="PS01359">
    <property type="entry name" value="ZF_PHD_1"/>
    <property type="match status" value="1"/>
</dbReference>
<feature type="region of interest" description="Disordered" evidence="18">
    <location>
        <begin position="664"/>
        <end position="688"/>
    </location>
</feature>
<dbReference type="Pfam" id="PF00855">
    <property type="entry name" value="PWWP"/>
    <property type="match status" value="2"/>
</dbReference>
<feature type="region of interest" description="Disordered" evidence="18">
    <location>
        <begin position="1328"/>
        <end position="1454"/>
    </location>
</feature>
<keyword evidence="3" id="KW-0158">Chromosome</keyword>
<dbReference type="InterPro" id="IPR055197">
    <property type="entry name" value="PHDvar_NSD"/>
</dbReference>
<dbReference type="CDD" id="cd05838">
    <property type="entry name" value="PWWP_NSD_rpt2"/>
    <property type="match status" value="1"/>
</dbReference>
<dbReference type="InterPro" id="IPR019787">
    <property type="entry name" value="Znf_PHD-finger"/>
</dbReference>
<evidence type="ECO:0000256" key="18">
    <source>
        <dbReference type="SAM" id="MobiDB-lite"/>
    </source>
</evidence>
<dbReference type="CDD" id="cd19173">
    <property type="entry name" value="SET_NSD"/>
    <property type="match status" value="1"/>
</dbReference>
<sequence>MYERRPSSSSNSANLSFSTPVKIKSEPEDSPCSPNISRYGRSHKPKLQEDFVSTDKKVSAYLKLSPGNQIQYFNMYKEVKKKPSPKKSEGKSNPNTPRRGRPPKTSPKSGNSNEDVAKIVIKTEPQDPCIPADGCEWMVGDLAWARVGGHPFWPCVIALDPLQKIYTKIVRKGRNMISQRWLHVQFFGDNGRRSWLNTTAIMAYNGREAFIQLGDTILAGVSHPLLSPLSNMRKKEPKQTSAFVIKPAVVQVWEKAVQEAEDLIQASREDRISFFLAQFPPMPLPMLTKEQVLGQLESPPKKRGRKRKADQSPQEEEVKKKQIKLEEVKIEPEPEPEAVDPLLATPRTIADRKRRQALLMQLARSNQSANADIAGSPPPVPPTPTTKTEPDTPPTPKATQLKRNAETSAVTPVNKKKPKKQSVKKKTAPDFEVFCVKHLDRVSNDHPDLNEKEVTKYLQRMWNNMDDTKKASYKPRITNQQKEESESSEESPEEVEGSSEDAEEEVQSSKSSSPPPLAVATPKSAIAKRNNCKYLFSGAKAEKVCQICEKAGDTMRCRGPCQGYYHTDCLTNPPKPELPSTTRKSKKGRPRKSMDPARSPSSSDSCQSDGHVENGRVLEKEDKSRLSKDVDGTVNQDQTVDVQQLDVDSVDTVASPAGRPVEEVIEPEMKSSAKVRKGSKDSESGEESEGFRCKNCLEGNSLPCFICQGYIEKKTGDSKLYRCITAYCGKVYHEECLKLWPQTSWRSNGSGKGCDRGVLTCPQHTCHTCASDNPGVIKARYSNDKLVRCVRCPTTYHYGNYCLPAGSEILSNTQIICPQHYQPARKGVIHHVNAAWCFICASGGSLICCDLCPTSFHADCLNISTPPDGSYVCEDCLTGRFPLYGEIVWVKLGVYRWWPAKILYPALIPDNIHNLPHVRGEFAVKFFGSHDHYWINRGRVFLYQDGDTAGKGNYKKSSVDNMFEKAVKEASEAQRKYLEEKAARDAGTRPGMKPPNYVKLKTNKPVGNVRMLEMNVSSLTPCECDPHSKAPCAPESDCLNRILMVECNPLVCPAGEKCCNQLFEKRQYPPLQPYQSQTRGWGLKTLVDLKKGDFVIEYVGEMIDEEEYKKRLTHMHENNEENFYFLTIDKDRMLDAGPKGNVARFMNHSCQPNCETQKWTVNGDTRVGLFALCDIPANSELVFNYNLESIGSDKKPCMCGAPNCSGFIGVKANKNPDKEENKEKKTVKKKKAVVSKNHEAECFVCEEGGELLLCDGKQCTKGYHLSCLGKKQHPQGYWLCPWHQCNVCNKGRVQRCTFCVNSFCQEHSEGNIRLDPVKGLVCSKHDDEKAVDNTSSPNADQPKSKSSAAPSESTAMEVDIIDSGDNSTSTSSQNSTEIIAKEEPTNNNVVIKVSNVPERRSRRSRSYAAENNKSSSDKTVNGLVGKVIKRKDRPSSVDDKLIGSYDKTEPNPCPNEIDDEFSSSKDVTDLLQEIINTLPIKEEETVQREDDKLEQVKSEIEESFMGGENLKRVTEQLVQQENYDGICTENQNVKHESNENVKKQTEIDRVYDTSSSTIPEEDASPKTENNSEKSSKLILVDCIDTVHQNGETHNPKELDDQPKSTNLEDVDENNTLKTSENEHLSLNKSSKSINDQIDGLPVFDPKMDVEFDIKDKSKYLEKDHVTEEDSETVDKMHSEKISSVVESCSDKKVMKEGIEHVDDNISDSATENKEETLVPSKNLDIEEIVDDFELTYSESSSDKVYKSESSIEMKLTDYNGQVEKERTSERLEGLHDKHELSNCIEQSNVMEVA</sequence>
<feature type="compositionally biased region" description="Polar residues" evidence="18">
    <location>
        <begin position="1626"/>
        <end position="1635"/>
    </location>
</feature>
<evidence type="ECO:0000259" key="24">
    <source>
        <dbReference type="PROSITE" id="PS51215"/>
    </source>
</evidence>
<dbReference type="GO" id="GO:0032259">
    <property type="term" value="P:methylation"/>
    <property type="evidence" value="ECO:0007669"/>
    <property type="project" value="UniProtKB-KW"/>
</dbReference>
<dbReference type="PROSITE" id="PS50280">
    <property type="entry name" value="SET"/>
    <property type="match status" value="1"/>
</dbReference>
<dbReference type="PROSITE" id="PS01358">
    <property type="entry name" value="ZF_RANBP2_1"/>
    <property type="match status" value="1"/>
</dbReference>
<dbReference type="GO" id="GO:0008270">
    <property type="term" value="F:zinc ion binding"/>
    <property type="evidence" value="ECO:0007669"/>
    <property type="project" value="UniProtKB-KW"/>
</dbReference>
<dbReference type="InterPro" id="IPR001876">
    <property type="entry name" value="Znf_RanBP2"/>
</dbReference>
<dbReference type="PROSITE" id="PS50118">
    <property type="entry name" value="HMG_BOX_2"/>
    <property type="match status" value="1"/>
</dbReference>
<keyword evidence="15 17" id="KW-0539">Nucleus</keyword>
<keyword evidence="14" id="KW-0804">Transcription</keyword>
<evidence type="ECO:0000256" key="1">
    <source>
        <dbReference type="ARBA" id="ARBA00004123"/>
    </source>
</evidence>
<dbReference type="InterPro" id="IPR001965">
    <property type="entry name" value="Znf_PHD"/>
</dbReference>
<dbReference type="FunFam" id="2.170.270.10:FF:000002">
    <property type="entry name" value="Histone-lysine N-methyltransferase"/>
    <property type="match status" value="1"/>
</dbReference>
<keyword evidence="8" id="KW-0479">Metal-binding</keyword>
<dbReference type="Gene3D" id="3.30.40.10">
    <property type="entry name" value="Zinc/RING finger domain, C3HC4 (zinc finger)"/>
    <property type="match status" value="4"/>
</dbReference>
<dbReference type="InterPro" id="IPR011011">
    <property type="entry name" value="Znf_FYVE_PHD"/>
</dbReference>
<dbReference type="Gene3D" id="2.170.270.10">
    <property type="entry name" value="SET domain"/>
    <property type="match status" value="1"/>
</dbReference>